<feature type="signal peptide" evidence="4">
    <location>
        <begin position="1"/>
        <end position="22"/>
    </location>
</feature>
<evidence type="ECO:0000256" key="2">
    <source>
        <dbReference type="ARBA" id="ARBA00022729"/>
    </source>
</evidence>
<comment type="caution">
    <text evidence="6">The sequence shown here is derived from an EMBL/GenBank/DDBJ whole genome shotgun (WGS) entry which is preliminary data.</text>
</comment>
<dbReference type="Pfam" id="PF13505">
    <property type="entry name" value="OMP_b-brl"/>
    <property type="match status" value="1"/>
</dbReference>
<sequence>MRKILISAALALVTTLAAPAGATDLGRPMFKAPVGPLVIYAPTAAGYNWTGLRIGANGTYVFSGTAFDRTEDNYSLQKTEFGTRGWAWGGQIGYNWQLPGTRWVFGAEADFQFANIGASTTRDGCPGCIGYSSTITNTSQLDWFGTVRGRVGYTPFDRVLVYGTGGLAYGQVTHTEMYSSSFFGSTYSSTYTTESPALGWVIGGGIDWAVMKNVVASLEYLHMELGGRKDTIVADYGYRSARNVGINADLVRAKLSYQF</sequence>
<evidence type="ECO:0000256" key="3">
    <source>
        <dbReference type="ARBA" id="ARBA00023136"/>
    </source>
</evidence>
<accession>A0A1F4XX28</accession>
<name>A0A1F4XX28_9BACT</name>
<protein>
    <recommendedName>
        <fullName evidence="5">Outer membrane protein beta-barrel domain-containing protein</fullName>
    </recommendedName>
</protein>
<evidence type="ECO:0000256" key="1">
    <source>
        <dbReference type="ARBA" id="ARBA00004370"/>
    </source>
</evidence>
<evidence type="ECO:0000313" key="7">
    <source>
        <dbReference type="Proteomes" id="UP000178585"/>
    </source>
</evidence>
<dbReference type="STRING" id="1797245.A2949_03055"/>
<dbReference type="SUPFAM" id="SSF56925">
    <property type="entry name" value="OMPA-like"/>
    <property type="match status" value="1"/>
</dbReference>
<dbReference type="GO" id="GO:0016020">
    <property type="term" value="C:membrane"/>
    <property type="evidence" value="ECO:0007669"/>
    <property type="project" value="UniProtKB-SubCell"/>
</dbReference>
<feature type="chain" id="PRO_5009515458" description="Outer membrane protein beta-barrel domain-containing protein" evidence="4">
    <location>
        <begin position="23"/>
        <end position="259"/>
    </location>
</feature>
<reference evidence="6 7" key="1">
    <citation type="journal article" date="2016" name="Nat. Commun.">
        <title>Thousands of microbial genomes shed light on interconnected biogeochemical processes in an aquifer system.</title>
        <authorList>
            <person name="Anantharaman K."/>
            <person name="Brown C.T."/>
            <person name="Hug L.A."/>
            <person name="Sharon I."/>
            <person name="Castelle C.J."/>
            <person name="Probst A.J."/>
            <person name="Thomas B.C."/>
            <person name="Singh A."/>
            <person name="Wilkins M.J."/>
            <person name="Karaoz U."/>
            <person name="Brodie E.L."/>
            <person name="Williams K.H."/>
            <person name="Hubbard S.S."/>
            <person name="Banfield J.F."/>
        </authorList>
    </citation>
    <scope>NUCLEOTIDE SEQUENCE [LARGE SCALE GENOMIC DNA]</scope>
</reference>
<evidence type="ECO:0000256" key="4">
    <source>
        <dbReference type="SAM" id="SignalP"/>
    </source>
</evidence>
<keyword evidence="2 4" id="KW-0732">Signal</keyword>
<dbReference type="AlphaFoldDB" id="A0A1F4XX28"/>
<dbReference type="PANTHER" id="PTHR34001:SF3">
    <property type="entry name" value="BLL7405 PROTEIN"/>
    <property type="match status" value="1"/>
</dbReference>
<organism evidence="6 7">
    <name type="scientific">Candidatus Adlerbacteria bacterium RIFCSPLOWO2_01_FULL_54_21b</name>
    <dbReference type="NCBI Taxonomy" id="1797245"/>
    <lineage>
        <taxon>Bacteria</taxon>
        <taxon>Candidatus Adleribacteriota</taxon>
    </lineage>
</organism>
<evidence type="ECO:0000259" key="5">
    <source>
        <dbReference type="Pfam" id="PF13505"/>
    </source>
</evidence>
<dbReference type="Gene3D" id="2.40.160.20">
    <property type="match status" value="1"/>
</dbReference>
<proteinExistence type="predicted"/>
<comment type="subcellular location">
    <subcellularLocation>
        <location evidence="1">Membrane</location>
    </subcellularLocation>
</comment>
<dbReference type="InterPro" id="IPR027385">
    <property type="entry name" value="Beta-barrel_OMP"/>
</dbReference>
<dbReference type="PANTHER" id="PTHR34001">
    <property type="entry name" value="BLL7405 PROTEIN"/>
    <property type="match status" value="1"/>
</dbReference>
<gene>
    <name evidence="6" type="ORF">A2949_03055</name>
</gene>
<dbReference type="EMBL" id="MEWZ01000027">
    <property type="protein sequence ID" value="OGC86265.1"/>
    <property type="molecule type" value="Genomic_DNA"/>
</dbReference>
<dbReference type="InterPro" id="IPR011250">
    <property type="entry name" value="OMP/PagP_B-barrel"/>
</dbReference>
<dbReference type="InterPro" id="IPR051692">
    <property type="entry name" value="OMP-like"/>
</dbReference>
<dbReference type="Proteomes" id="UP000178585">
    <property type="component" value="Unassembled WGS sequence"/>
</dbReference>
<keyword evidence="3" id="KW-0472">Membrane</keyword>
<feature type="domain" description="Outer membrane protein beta-barrel" evidence="5">
    <location>
        <begin position="39"/>
        <end position="240"/>
    </location>
</feature>
<evidence type="ECO:0000313" key="6">
    <source>
        <dbReference type="EMBL" id="OGC86265.1"/>
    </source>
</evidence>